<dbReference type="GO" id="GO:0016773">
    <property type="term" value="F:phosphotransferase activity, alcohol group as acceptor"/>
    <property type="evidence" value="ECO:0007669"/>
    <property type="project" value="InterPro"/>
</dbReference>
<dbReference type="InterPro" id="IPR018483">
    <property type="entry name" value="Carb_kinase_FGGY_CS"/>
</dbReference>
<evidence type="ECO:0000256" key="4">
    <source>
        <dbReference type="RuleBase" id="RU003733"/>
    </source>
</evidence>
<evidence type="ECO:0000256" key="3">
    <source>
        <dbReference type="ARBA" id="ARBA00022777"/>
    </source>
</evidence>
<dbReference type="SUPFAM" id="SSF53067">
    <property type="entry name" value="Actin-like ATPase domain"/>
    <property type="match status" value="2"/>
</dbReference>
<dbReference type="GO" id="GO:0005975">
    <property type="term" value="P:carbohydrate metabolic process"/>
    <property type="evidence" value="ECO:0007669"/>
    <property type="project" value="InterPro"/>
</dbReference>
<keyword evidence="3 4" id="KW-0418">Kinase</keyword>
<dbReference type="InterPro" id="IPR043129">
    <property type="entry name" value="ATPase_NBD"/>
</dbReference>
<dbReference type="Gene3D" id="3.30.420.40">
    <property type="match status" value="2"/>
</dbReference>
<dbReference type="InterPro" id="IPR050406">
    <property type="entry name" value="FGGY_Carb_Kinase"/>
</dbReference>
<organism evidence="7 8">
    <name type="scientific">Acuticoccus mangrovi</name>
    <dbReference type="NCBI Taxonomy" id="2796142"/>
    <lineage>
        <taxon>Bacteria</taxon>
        <taxon>Pseudomonadati</taxon>
        <taxon>Pseudomonadota</taxon>
        <taxon>Alphaproteobacteria</taxon>
        <taxon>Hyphomicrobiales</taxon>
        <taxon>Amorphaceae</taxon>
        <taxon>Acuticoccus</taxon>
    </lineage>
</organism>
<dbReference type="RefSeq" id="WP_198881637.1">
    <property type="nucleotide sequence ID" value="NZ_JAEKJA010000006.1"/>
</dbReference>
<dbReference type="AlphaFoldDB" id="A0A934MGA0"/>
<proteinExistence type="inferred from homology"/>
<dbReference type="PANTHER" id="PTHR43095">
    <property type="entry name" value="SUGAR KINASE"/>
    <property type="match status" value="1"/>
</dbReference>
<dbReference type="PANTHER" id="PTHR43095:SF5">
    <property type="entry name" value="XYLULOSE KINASE"/>
    <property type="match status" value="1"/>
</dbReference>
<dbReference type="InterPro" id="IPR018484">
    <property type="entry name" value="FGGY_N"/>
</dbReference>
<reference evidence="7" key="1">
    <citation type="submission" date="2020-12" db="EMBL/GenBank/DDBJ databases">
        <title>Bacterial taxonomy.</title>
        <authorList>
            <person name="Pan X."/>
        </authorList>
    </citation>
    <scope>NUCLEOTIDE SEQUENCE</scope>
    <source>
        <strain evidence="7">B2012</strain>
    </source>
</reference>
<dbReference type="GO" id="GO:0016301">
    <property type="term" value="F:kinase activity"/>
    <property type="evidence" value="ECO:0007669"/>
    <property type="project" value="UniProtKB-KW"/>
</dbReference>
<dbReference type="InterPro" id="IPR018485">
    <property type="entry name" value="FGGY_C"/>
</dbReference>
<evidence type="ECO:0000313" key="8">
    <source>
        <dbReference type="Proteomes" id="UP000609531"/>
    </source>
</evidence>
<evidence type="ECO:0000313" key="7">
    <source>
        <dbReference type="EMBL" id="MBJ3775735.1"/>
    </source>
</evidence>
<dbReference type="Proteomes" id="UP000609531">
    <property type="component" value="Unassembled WGS sequence"/>
</dbReference>
<dbReference type="Pfam" id="PF00370">
    <property type="entry name" value="FGGY_N"/>
    <property type="match status" value="1"/>
</dbReference>
<comment type="similarity">
    <text evidence="1 4">Belongs to the FGGY kinase family.</text>
</comment>
<evidence type="ECO:0000259" key="5">
    <source>
        <dbReference type="Pfam" id="PF00370"/>
    </source>
</evidence>
<dbReference type="InterPro" id="IPR000577">
    <property type="entry name" value="Carb_kinase_FGGY"/>
</dbReference>
<dbReference type="EMBL" id="JAEKJA010000006">
    <property type="protein sequence ID" value="MBJ3775735.1"/>
    <property type="molecule type" value="Genomic_DNA"/>
</dbReference>
<evidence type="ECO:0000256" key="1">
    <source>
        <dbReference type="ARBA" id="ARBA00009156"/>
    </source>
</evidence>
<dbReference type="PROSITE" id="PS00445">
    <property type="entry name" value="FGGY_KINASES_2"/>
    <property type="match status" value="1"/>
</dbReference>
<evidence type="ECO:0000256" key="2">
    <source>
        <dbReference type="ARBA" id="ARBA00022679"/>
    </source>
</evidence>
<comment type="caution">
    <text evidence="7">The sequence shown here is derived from an EMBL/GenBank/DDBJ whole genome shotgun (WGS) entry which is preliminary data.</text>
</comment>
<dbReference type="PIRSF" id="PIRSF000538">
    <property type="entry name" value="GlpK"/>
    <property type="match status" value="1"/>
</dbReference>
<keyword evidence="2 4" id="KW-0808">Transferase</keyword>
<accession>A0A934MGA0</accession>
<keyword evidence="8" id="KW-1185">Reference proteome</keyword>
<evidence type="ECO:0000259" key="6">
    <source>
        <dbReference type="Pfam" id="PF02782"/>
    </source>
</evidence>
<dbReference type="Pfam" id="PF02782">
    <property type="entry name" value="FGGY_C"/>
    <property type="match status" value="1"/>
</dbReference>
<sequence length="488" mass="50251">MNTILAVDLGGSGMKAALFGDDGAILAEASAALAFDEDGSGRSEADVGRWWAALGEVAERLGAEADLAAVTAVAVCGLTRTQVLLDGDGAVLRPAIGFRDARAGDVLREALAGVDHPGTAGLNPFHPLARLLWVRAHEPSTWAATRLVLEPKDAINFALTGTARSDAISMHQLLGVMRGDDPLGPRLGIASSILPPIGTPTDVVGTVRPGLPGALGRLAGARVLSGSNDTWTAVAGLGALTPGRAYCISGSSEVFGLIADRAAPAEGLITLPWGAGMWQIGGPGQNGANALAFIVDRLAPGEAPFADRLAALLAQPVSPEPLLFLPFLHGERVPHWDADLRAAFVGLSASHGPGDMVRAVMEGVAFVNRTVLGRAEAATGCRADEVRIAGGGALSDTWSQIRADVLGRPVRTFGGREMGLAGAFAIARVGLGLAPSLAAAADRSGDSTLFAPSPEAMRRADALFPLFGKAHDRLADLSRRLARFDDAR</sequence>
<feature type="domain" description="Carbohydrate kinase FGGY N-terminal" evidence="5">
    <location>
        <begin position="4"/>
        <end position="236"/>
    </location>
</feature>
<name>A0A934MGA0_9HYPH</name>
<gene>
    <name evidence="7" type="ORF">JCR33_08570</name>
</gene>
<protein>
    <recommendedName>
        <fullName evidence="9">Carbohydrate kinase</fullName>
    </recommendedName>
</protein>
<evidence type="ECO:0008006" key="9">
    <source>
        <dbReference type="Google" id="ProtNLM"/>
    </source>
</evidence>
<feature type="domain" description="Carbohydrate kinase FGGY C-terminal" evidence="6">
    <location>
        <begin position="245"/>
        <end position="428"/>
    </location>
</feature>